<dbReference type="RefSeq" id="WP_220664656.1">
    <property type="nucleotide sequence ID" value="NZ_CP069371.1"/>
</dbReference>
<proteinExistence type="predicted"/>
<dbReference type="InterPro" id="IPR009506">
    <property type="entry name" value="YjiS-like"/>
</dbReference>
<keyword evidence="2" id="KW-0614">Plasmid</keyword>
<feature type="domain" description="YjiS-like" evidence="1">
    <location>
        <begin position="28"/>
        <end position="57"/>
    </location>
</feature>
<organism evidence="2 3">
    <name type="scientific">Neotabrizicola shimadae</name>
    <dbReference type="NCBI Taxonomy" id="2807096"/>
    <lineage>
        <taxon>Bacteria</taxon>
        <taxon>Pseudomonadati</taxon>
        <taxon>Pseudomonadota</taxon>
        <taxon>Alphaproteobacteria</taxon>
        <taxon>Rhodobacterales</taxon>
        <taxon>Paracoccaceae</taxon>
        <taxon>Neotabrizicola</taxon>
    </lineage>
</organism>
<evidence type="ECO:0000259" key="1">
    <source>
        <dbReference type="Pfam" id="PF06568"/>
    </source>
</evidence>
<dbReference type="AlphaFoldDB" id="A0A8G0ZXI5"/>
<dbReference type="Proteomes" id="UP000826300">
    <property type="component" value="Plasmid unnamed1"/>
</dbReference>
<gene>
    <name evidence="2" type="ORF">JO391_20575</name>
</gene>
<accession>A0A8G0ZXI5</accession>
<keyword evidence="3" id="KW-1185">Reference proteome</keyword>
<dbReference type="KEGG" id="nsm:JO391_20575"/>
<sequence>MKQTRSLNAFFPHFPPLAQSAAPSPLLAWADRQRQSAALARLEDRMLDDIGVTRAEALAECQRHD</sequence>
<evidence type="ECO:0000313" key="2">
    <source>
        <dbReference type="EMBL" id="QYZ72063.1"/>
    </source>
</evidence>
<name>A0A8G0ZXI5_9RHOB</name>
<dbReference type="Pfam" id="PF06568">
    <property type="entry name" value="YjiS-like"/>
    <property type="match status" value="1"/>
</dbReference>
<evidence type="ECO:0000313" key="3">
    <source>
        <dbReference type="Proteomes" id="UP000826300"/>
    </source>
</evidence>
<protein>
    <submittedName>
        <fullName evidence="2">DUF1127 domain-containing protein</fullName>
    </submittedName>
</protein>
<geneLocation type="plasmid" evidence="2 3">
    <name>unnamed1</name>
</geneLocation>
<reference evidence="2" key="1">
    <citation type="submission" date="2021-02" db="EMBL/GenBank/DDBJ databases">
        <title>Rhodobacter shimadae sp. nov., an aerobic anoxygenic phototrophic bacterium isolated from a hot spring.</title>
        <authorList>
            <person name="Muramatsu S."/>
            <person name="Haruta S."/>
            <person name="Hirose S."/>
            <person name="Hanada S."/>
        </authorList>
    </citation>
    <scope>NUCLEOTIDE SEQUENCE</scope>
    <source>
        <strain evidence="2">N10</strain>
        <plasmid evidence="2">unnamed1</plasmid>
    </source>
</reference>
<dbReference type="EMBL" id="CP069371">
    <property type="protein sequence ID" value="QYZ72063.1"/>
    <property type="molecule type" value="Genomic_DNA"/>
</dbReference>